<comment type="caution">
    <text evidence="2">The sequence shown here is derived from an EMBL/GenBank/DDBJ whole genome shotgun (WGS) entry which is preliminary data.</text>
</comment>
<sequence length="73" mass="8379">MEKTKFKIAKEENGQLTKDVKAKERSEEKGKQAKEVNVKRKSGDKANEKQSLTEISEVGRNTYVVCLKDYDED</sequence>
<feature type="region of interest" description="Disordered" evidence="1">
    <location>
        <begin position="16"/>
        <end position="50"/>
    </location>
</feature>
<evidence type="ECO:0000313" key="3">
    <source>
        <dbReference type="Proteomes" id="UP000691718"/>
    </source>
</evidence>
<dbReference type="AlphaFoldDB" id="A0A8S3X4H9"/>
<accession>A0A8S3X4H9</accession>
<evidence type="ECO:0000256" key="1">
    <source>
        <dbReference type="SAM" id="MobiDB-lite"/>
    </source>
</evidence>
<reference evidence="2" key="1">
    <citation type="submission" date="2021-04" db="EMBL/GenBank/DDBJ databases">
        <authorList>
            <person name="Tunstrom K."/>
        </authorList>
    </citation>
    <scope>NUCLEOTIDE SEQUENCE</scope>
</reference>
<dbReference type="OrthoDB" id="8196822at2759"/>
<name>A0A8S3X4H9_PARAO</name>
<gene>
    <name evidence="2" type="ORF">PAPOLLO_LOCUS13093</name>
</gene>
<feature type="compositionally biased region" description="Basic and acidic residues" evidence="1">
    <location>
        <begin position="16"/>
        <end position="48"/>
    </location>
</feature>
<keyword evidence="3" id="KW-1185">Reference proteome</keyword>
<protein>
    <submittedName>
        <fullName evidence="2">(apollo) hypothetical protein</fullName>
    </submittedName>
</protein>
<proteinExistence type="predicted"/>
<dbReference type="EMBL" id="CAJQZP010000929">
    <property type="protein sequence ID" value="CAG4996863.1"/>
    <property type="molecule type" value="Genomic_DNA"/>
</dbReference>
<evidence type="ECO:0000313" key="2">
    <source>
        <dbReference type="EMBL" id="CAG4996863.1"/>
    </source>
</evidence>
<dbReference type="Proteomes" id="UP000691718">
    <property type="component" value="Unassembled WGS sequence"/>
</dbReference>
<organism evidence="2 3">
    <name type="scientific">Parnassius apollo</name>
    <name type="common">Apollo butterfly</name>
    <name type="synonym">Papilio apollo</name>
    <dbReference type="NCBI Taxonomy" id="110799"/>
    <lineage>
        <taxon>Eukaryota</taxon>
        <taxon>Metazoa</taxon>
        <taxon>Ecdysozoa</taxon>
        <taxon>Arthropoda</taxon>
        <taxon>Hexapoda</taxon>
        <taxon>Insecta</taxon>
        <taxon>Pterygota</taxon>
        <taxon>Neoptera</taxon>
        <taxon>Endopterygota</taxon>
        <taxon>Lepidoptera</taxon>
        <taxon>Glossata</taxon>
        <taxon>Ditrysia</taxon>
        <taxon>Papilionoidea</taxon>
        <taxon>Papilionidae</taxon>
        <taxon>Parnassiinae</taxon>
        <taxon>Parnassini</taxon>
        <taxon>Parnassius</taxon>
        <taxon>Parnassius</taxon>
    </lineage>
</organism>